<keyword evidence="2" id="KW-1185">Reference proteome</keyword>
<evidence type="ECO:0008006" key="3">
    <source>
        <dbReference type="Google" id="ProtNLM"/>
    </source>
</evidence>
<dbReference type="EMBL" id="JAYJJT010000011">
    <property type="protein sequence ID" value="MEB3050366.1"/>
    <property type="molecule type" value="Genomic_DNA"/>
</dbReference>
<dbReference type="Proteomes" id="UP001299046">
    <property type="component" value="Unassembled WGS sequence"/>
</dbReference>
<evidence type="ECO:0000313" key="1">
    <source>
        <dbReference type="EMBL" id="MEB3050366.1"/>
    </source>
</evidence>
<gene>
    <name evidence="1" type="ORF">KV112_11565</name>
</gene>
<dbReference type="RefSeq" id="WP_224864599.1">
    <property type="nucleotide sequence ID" value="NZ_JAYJJT010000011.1"/>
</dbReference>
<protein>
    <recommendedName>
        <fullName evidence="3">RES domain-containing protein</fullName>
    </recommendedName>
</protein>
<sequence length="206" mass="23094">MRNIQHLVHRISPLVEPLHDAFGHARHRLEVLGITTGDDKRWLRTAHYRSEVFDYLSAHAVDSWSIDWKRHSQNGAIHLIHSGSDLAIRLLREAPTPGGVPCAGSNTRRRAYYRNRPCAQLALWGASKNLSHNLLTLWDECDAEVSLRVVRPIGPGSSHRGVPIDLSADLPRTQTDFEAMRFEVLDEDLDETTVSYDEEDGSGGSA</sequence>
<evidence type="ECO:0000313" key="2">
    <source>
        <dbReference type="Proteomes" id="UP001299046"/>
    </source>
</evidence>
<name>A0ABU5YKI4_9MYCO</name>
<accession>A0ABU5YKI4</accession>
<reference evidence="1 2" key="1">
    <citation type="submission" date="2023-12" db="EMBL/GenBank/DDBJ databases">
        <title>Description of new species of Mycobacterium terrae complex isolated from sewage at the Sao Paulo Zoological Park Foundation in Brazil.</title>
        <authorList>
            <person name="Romagnoli C.L."/>
            <person name="Conceicao E.C."/>
            <person name="Machado E."/>
            <person name="Barreto L.B.P.F."/>
            <person name="Sharma A."/>
            <person name="Silva N.M."/>
            <person name="Marques L.E."/>
            <person name="Juliana M.A."/>
            <person name="Lourenco M.C.S."/>
            <person name="Digiampietri L.A."/>
            <person name="Suffys P.N."/>
            <person name="Viana-Niero C."/>
        </authorList>
    </citation>
    <scope>NUCLEOTIDE SEQUENCE [LARGE SCALE GENOMIC DNA]</scope>
    <source>
        <strain evidence="1 2">MYC123</strain>
    </source>
</reference>
<proteinExistence type="predicted"/>
<comment type="caution">
    <text evidence="1">The sequence shown here is derived from an EMBL/GenBank/DDBJ whole genome shotgun (WGS) entry which is preliminary data.</text>
</comment>
<organism evidence="1 2">
    <name type="scientific">[Mycobacterium] zoologicum</name>
    <dbReference type="NCBI Taxonomy" id="2872311"/>
    <lineage>
        <taxon>Bacteria</taxon>
        <taxon>Bacillati</taxon>
        <taxon>Actinomycetota</taxon>
        <taxon>Actinomycetes</taxon>
        <taxon>Mycobacteriales</taxon>
        <taxon>Mycobacteriaceae</taxon>
        <taxon>Mycolicibacter</taxon>
    </lineage>
</organism>